<keyword evidence="2" id="KW-1185">Reference proteome</keyword>
<protein>
    <submittedName>
        <fullName evidence="1">Uncharacterized protein</fullName>
    </submittedName>
</protein>
<reference evidence="2" key="1">
    <citation type="journal article" date="2024" name="Proc. Natl. Acad. Sci. U.S.A.">
        <title>Extraordinary preservation of gene collinearity over three hundred million years revealed in homosporous lycophytes.</title>
        <authorList>
            <person name="Li C."/>
            <person name="Wickell D."/>
            <person name="Kuo L.Y."/>
            <person name="Chen X."/>
            <person name="Nie B."/>
            <person name="Liao X."/>
            <person name="Peng D."/>
            <person name="Ji J."/>
            <person name="Jenkins J."/>
            <person name="Williams M."/>
            <person name="Shu S."/>
            <person name="Plott C."/>
            <person name="Barry K."/>
            <person name="Rajasekar S."/>
            <person name="Grimwood J."/>
            <person name="Han X."/>
            <person name="Sun S."/>
            <person name="Hou Z."/>
            <person name="He W."/>
            <person name="Dai G."/>
            <person name="Sun C."/>
            <person name="Schmutz J."/>
            <person name="Leebens-Mack J.H."/>
            <person name="Li F.W."/>
            <person name="Wang L."/>
        </authorList>
    </citation>
    <scope>NUCLEOTIDE SEQUENCE [LARGE SCALE GENOMIC DNA]</scope>
    <source>
        <strain evidence="2">cv. PW_Plant_1</strain>
    </source>
</reference>
<sequence>MLDRAVFWCLLAAAIVMHLLLGCPFPNDGKMTAPSEAMTLRQQLMKLCKEGLLPQAIEAAHLMNQRNIPLPSTIFYSLIQQCTNKKDLTLGRQVQTLIANSALRLNCFLCNHLIRMYNSGGSLAEALEEFHRLPQKDHHMWTSIISAHGKNGHSQQAINLYFKMRECDVKPSVYTYVAVLKACAEAGALAAGKAVHQHVIDSRCVGDVYVGNSLIHMYAKCGRIDDAQRVFFDLSQRDVVSWNALVAGCVQNGRELEACEFFEDMRRQGLQPDRFTFASVFKAIGRIGSLDKGRQVHNLFAKTAIGFDNFLGSSLIDMYAKCGSIDDACQVFLDLPQRDVVSWNALIAGLGLTHAAEALHLFERMVAADLKPDKFTFASVFKACSSIGASELANHIHGLFSKSGLGLDSFLGSSIVDMYAKCGDFKRAWEVFATLPERNLVVWTTMISGCVQHHHYHEALQLFEKMQAEGFEPDQVTFVSVIKACSSISALGQGKSVHIQFQNSGLEMDLLLGNALVDMYAKCGSMCDAQDVFSELARRDVVSWSTMIVGYAQHGHGEDALQFFKNMQEEGVKPDKVTFVGVLYACSHLGLLDEGYQLFRRMHDDFGIKPEMDHYTLMVDLFGRAGKLDLAHAFINKMTSIPTVDVWLSLLGACKTHGNLEFGLISFDSIMKLEPTNATAYVLMSNIFASAGGQKQG</sequence>
<proteinExistence type="predicted"/>
<accession>A0ACC2D363</accession>
<evidence type="ECO:0000313" key="1">
    <source>
        <dbReference type="EMBL" id="KAJ7548555.1"/>
    </source>
</evidence>
<evidence type="ECO:0000313" key="2">
    <source>
        <dbReference type="Proteomes" id="UP001162992"/>
    </source>
</evidence>
<organism evidence="1 2">
    <name type="scientific">Diphasiastrum complanatum</name>
    <name type="common">Issler's clubmoss</name>
    <name type="synonym">Lycopodium complanatum</name>
    <dbReference type="NCBI Taxonomy" id="34168"/>
    <lineage>
        <taxon>Eukaryota</taxon>
        <taxon>Viridiplantae</taxon>
        <taxon>Streptophyta</taxon>
        <taxon>Embryophyta</taxon>
        <taxon>Tracheophyta</taxon>
        <taxon>Lycopodiopsida</taxon>
        <taxon>Lycopodiales</taxon>
        <taxon>Lycopodiaceae</taxon>
        <taxon>Lycopodioideae</taxon>
        <taxon>Diphasiastrum</taxon>
    </lineage>
</organism>
<name>A0ACC2D363_DIPCM</name>
<dbReference type="Proteomes" id="UP001162992">
    <property type="component" value="Chromosome 7"/>
</dbReference>
<gene>
    <name evidence="1" type="ORF">O6H91_07G017100</name>
</gene>
<comment type="caution">
    <text evidence="1">The sequence shown here is derived from an EMBL/GenBank/DDBJ whole genome shotgun (WGS) entry which is preliminary data.</text>
</comment>
<dbReference type="EMBL" id="CM055098">
    <property type="protein sequence ID" value="KAJ7548555.1"/>
    <property type="molecule type" value="Genomic_DNA"/>
</dbReference>